<accession>A0A803TPK9</accession>
<organism evidence="2 3">
    <name type="scientific">Anolis carolinensis</name>
    <name type="common">Green anole</name>
    <name type="synonym">American chameleon</name>
    <dbReference type="NCBI Taxonomy" id="28377"/>
    <lineage>
        <taxon>Eukaryota</taxon>
        <taxon>Metazoa</taxon>
        <taxon>Chordata</taxon>
        <taxon>Craniata</taxon>
        <taxon>Vertebrata</taxon>
        <taxon>Euteleostomi</taxon>
        <taxon>Lepidosauria</taxon>
        <taxon>Squamata</taxon>
        <taxon>Bifurcata</taxon>
        <taxon>Unidentata</taxon>
        <taxon>Episquamata</taxon>
        <taxon>Toxicofera</taxon>
        <taxon>Iguania</taxon>
        <taxon>Dactyloidae</taxon>
        <taxon>Anolis</taxon>
    </lineage>
</organism>
<name>A0A803TPK9_ANOCA</name>
<sequence>MRLNTIGLTKWLSVRWQKATLLRSARIETVSEWSLRFPRLIVLGDFNIHADADSCSLAATDLVSTMETLGLSLCSTGPTHQAGHTLDLIFSAGIQVSTIEVPWSDHCALRVRLEHAFPPDKGTELIWARPRNLMEPNRFRNALRDLEPVTDSIDAQVDSWNTRLSNALDEIAPRRPLQPHRNRSPWFTEELRPMKREKRRLESVWRELRDGVSRSAYRAFMESYEHAIIEAKRAYYASLIASASSRPAKLFKIIRSLTTVPIVPKSDNQALSAKAFQSYFTDKISRLRRDLPATIDTVRELGMPWPLAGPTLDRFIPLDAEALDRLIAAARPTTCSLDPCPSWLVKSCLEGLRDQLLKIINSSLVQGVFPEGLKEAVVSPLLKKTELDRSVPSSYHPVSNLSFLGKVTERAVAVQLQQFLDDTAGLDPFQSGFHAGHGTETVLVSITDHLRCQLDQGGSVLLVLLDLTAAFDTVDHNLLTHHLAIAGVRGTALNWMASFLHNRGQRVERGGLVSERSPLHCGVPQGVILSPLLFNIYMRPLAQLVRDFRLECYQYADDTQLLLKMEGRPESVPDSFHRCLEAIIGWLRSSRLRVNPAKTEILWLG</sequence>
<dbReference type="InterPro" id="IPR036691">
    <property type="entry name" value="Endo/exonu/phosph_ase_sf"/>
</dbReference>
<feature type="domain" description="Reverse transcriptase" evidence="1">
    <location>
        <begin position="362"/>
        <end position="605"/>
    </location>
</feature>
<evidence type="ECO:0000313" key="3">
    <source>
        <dbReference type="Proteomes" id="UP000001646"/>
    </source>
</evidence>
<dbReference type="AlphaFoldDB" id="A0A803TPK9"/>
<protein>
    <recommendedName>
        <fullName evidence="1">Reverse transcriptase domain-containing protein</fullName>
    </recommendedName>
</protein>
<dbReference type="PROSITE" id="PS50878">
    <property type="entry name" value="RT_POL"/>
    <property type="match status" value="1"/>
</dbReference>
<dbReference type="SUPFAM" id="SSF56672">
    <property type="entry name" value="DNA/RNA polymerases"/>
    <property type="match status" value="1"/>
</dbReference>
<dbReference type="CDD" id="cd01650">
    <property type="entry name" value="RT_nLTR_like"/>
    <property type="match status" value="1"/>
</dbReference>
<evidence type="ECO:0000313" key="2">
    <source>
        <dbReference type="Ensembl" id="ENSACAP00000037149.1"/>
    </source>
</evidence>
<dbReference type="Gene3D" id="3.60.10.10">
    <property type="entry name" value="Endonuclease/exonuclease/phosphatase"/>
    <property type="match status" value="1"/>
</dbReference>
<dbReference type="PANTHER" id="PTHR33332">
    <property type="entry name" value="REVERSE TRANSCRIPTASE DOMAIN-CONTAINING PROTEIN"/>
    <property type="match status" value="1"/>
</dbReference>
<dbReference type="Pfam" id="PF00078">
    <property type="entry name" value="RVT_1"/>
    <property type="match status" value="1"/>
</dbReference>
<dbReference type="SUPFAM" id="SSF56219">
    <property type="entry name" value="DNase I-like"/>
    <property type="match status" value="1"/>
</dbReference>
<dbReference type="InterPro" id="IPR000477">
    <property type="entry name" value="RT_dom"/>
</dbReference>
<proteinExistence type="predicted"/>
<keyword evidence="3" id="KW-1185">Reference proteome</keyword>
<reference evidence="2 3" key="1">
    <citation type="submission" date="2009-12" db="EMBL/GenBank/DDBJ databases">
        <title>The Genome Sequence of Anolis carolinensis (Green Anole Lizard).</title>
        <authorList>
            <consortium name="The Genome Sequencing Platform"/>
            <person name="Di Palma F."/>
            <person name="Alfoldi J."/>
            <person name="Heiman D."/>
            <person name="Young S."/>
            <person name="Grabherr M."/>
            <person name="Johnson J."/>
            <person name="Lander E.S."/>
            <person name="Lindblad-Toh K."/>
        </authorList>
    </citation>
    <scope>NUCLEOTIDE SEQUENCE [LARGE SCALE GENOMIC DNA]</scope>
    <source>
        <strain evidence="2 3">JBL SC #1</strain>
    </source>
</reference>
<dbReference type="Ensembl" id="ENSACAT00000050309.1">
    <property type="protein sequence ID" value="ENSACAP00000037149.1"/>
    <property type="gene ID" value="ENSACAG00000044014.1"/>
</dbReference>
<dbReference type="InParanoid" id="A0A803TPK9"/>
<dbReference type="GeneTree" id="ENSGT01150000286962"/>
<dbReference type="InterPro" id="IPR043502">
    <property type="entry name" value="DNA/RNA_pol_sf"/>
</dbReference>
<evidence type="ECO:0000259" key="1">
    <source>
        <dbReference type="PROSITE" id="PS50878"/>
    </source>
</evidence>
<dbReference type="Proteomes" id="UP000001646">
    <property type="component" value="Chromosome 2"/>
</dbReference>
<reference evidence="2" key="3">
    <citation type="submission" date="2025-09" db="UniProtKB">
        <authorList>
            <consortium name="Ensembl"/>
        </authorList>
    </citation>
    <scope>IDENTIFICATION</scope>
</reference>
<reference evidence="2" key="2">
    <citation type="submission" date="2025-08" db="UniProtKB">
        <authorList>
            <consortium name="Ensembl"/>
        </authorList>
    </citation>
    <scope>IDENTIFICATION</scope>
</reference>